<keyword evidence="4" id="KW-1185">Reference proteome</keyword>
<dbReference type="AlphaFoldDB" id="A0A8X8IF64"/>
<sequence>MKTKWTSFVQGALLLCLVQPAAAQDLKEKTHISKSFPVQQGNTSAVLAVYNVNGSVKVEGYAGNQVQIEADQVISADDKETLEEGKKEFKLGFEQVGDSVVVYITSPFDSRPDRWRNNNGYHRIDYHYNVNFTIKVPMQMNLDVSTVNQGEVTVKDIAGNKLKVHNVNGGVQLIHVKGTTVAGTVNGDVEVEYASNPTAASTYNTINGNIKVNYQPGFSGDLQFKSMHGDFYTDFDNTVLPASVSRNEEHRGNGTVYKLNKRSSIRIGSGGTLFKFETLNGNVYIKKQS</sequence>
<protein>
    <recommendedName>
        <fullName evidence="2">DUF4097 domain-containing protein</fullName>
    </recommendedName>
</protein>
<evidence type="ECO:0000313" key="3">
    <source>
        <dbReference type="EMBL" id="SDW90453.1"/>
    </source>
</evidence>
<dbReference type="Pfam" id="PF13349">
    <property type="entry name" value="DUF4097"/>
    <property type="match status" value="1"/>
</dbReference>
<dbReference type="Proteomes" id="UP000198711">
    <property type="component" value="Unassembled WGS sequence"/>
</dbReference>
<proteinExistence type="predicted"/>
<dbReference type="InterPro" id="IPR025164">
    <property type="entry name" value="Toastrack_DUF4097"/>
</dbReference>
<name>A0A8X8IF64_9BACT</name>
<reference evidence="3 4" key="1">
    <citation type="submission" date="2016-10" db="EMBL/GenBank/DDBJ databases">
        <authorList>
            <person name="Varghese N."/>
            <person name="Submissions S."/>
        </authorList>
    </citation>
    <scope>NUCLEOTIDE SEQUENCE [LARGE SCALE GENOMIC DNA]</scope>
    <source>
        <strain evidence="3 4">DSM 25353</strain>
    </source>
</reference>
<feature type="domain" description="DUF4097" evidence="2">
    <location>
        <begin position="147"/>
        <end position="261"/>
    </location>
</feature>
<comment type="caution">
    <text evidence="3">The sequence shown here is derived from an EMBL/GenBank/DDBJ whole genome shotgun (WGS) entry which is preliminary data.</text>
</comment>
<dbReference type="RefSeq" id="WP_092723669.1">
    <property type="nucleotide sequence ID" value="NZ_FNNO01000007.1"/>
</dbReference>
<gene>
    <name evidence="3" type="ORF">SAMN05444410_1072</name>
</gene>
<evidence type="ECO:0000313" key="4">
    <source>
        <dbReference type="Proteomes" id="UP000198711"/>
    </source>
</evidence>
<evidence type="ECO:0000256" key="1">
    <source>
        <dbReference type="SAM" id="SignalP"/>
    </source>
</evidence>
<evidence type="ECO:0000259" key="2">
    <source>
        <dbReference type="Pfam" id="PF13349"/>
    </source>
</evidence>
<feature type="signal peptide" evidence="1">
    <location>
        <begin position="1"/>
        <end position="23"/>
    </location>
</feature>
<organism evidence="3 4">
    <name type="scientific">Hydrobacter penzbergensis</name>
    <dbReference type="NCBI Taxonomy" id="1235997"/>
    <lineage>
        <taxon>Bacteria</taxon>
        <taxon>Pseudomonadati</taxon>
        <taxon>Bacteroidota</taxon>
        <taxon>Chitinophagia</taxon>
        <taxon>Chitinophagales</taxon>
        <taxon>Chitinophagaceae</taxon>
        <taxon>Hydrobacter</taxon>
    </lineage>
</organism>
<accession>A0A8X8IF64</accession>
<dbReference type="EMBL" id="FNNO01000007">
    <property type="protein sequence ID" value="SDW90453.1"/>
    <property type="molecule type" value="Genomic_DNA"/>
</dbReference>
<keyword evidence="1" id="KW-0732">Signal</keyword>
<feature type="chain" id="PRO_5036484817" description="DUF4097 domain-containing protein" evidence="1">
    <location>
        <begin position="24"/>
        <end position="289"/>
    </location>
</feature>